<dbReference type="eggNOG" id="COG1266">
    <property type="taxonomic scope" value="Bacteria"/>
</dbReference>
<reference evidence="3 4" key="1">
    <citation type="submission" date="2012-09" db="EMBL/GenBank/DDBJ databases">
        <title>Celeribacter baekdonensis B30 Genome Sequencing.</title>
        <authorList>
            <person name="Wang W."/>
        </authorList>
    </citation>
    <scope>NUCLEOTIDE SEQUENCE [LARGE SCALE GENOMIC DNA]</scope>
    <source>
        <strain evidence="3 4">B30</strain>
    </source>
</reference>
<evidence type="ECO:0000256" key="1">
    <source>
        <dbReference type="SAM" id="Phobius"/>
    </source>
</evidence>
<keyword evidence="3" id="KW-0645">Protease</keyword>
<keyword evidence="1" id="KW-1133">Transmembrane helix</keyword>
<dbReference type="InterPro" id="IPR003675">
    <property type="entry name" value="Rce1/LyrA-like_dom"/>
</dbReference>
<dbReference type="PANTHER" id="PTHR36435:SF1">
    <property type="entry name" value="CAAX AMINO TERMINAL PROTEASE FAMILY PROTEIN"/>
    <property type="match status" value="1"/>
</dbReference>
<keyword evidence="3" id="KW-0378">Hydrolase</keyword>
<dbReference type="GO" id="GO:0004175">
    <property type="term" value="F:endopeptidase activity"/>
    <property type="evidence" value="ECO:0007669"/>
    <property type="project" value="UniProtKB-ARBA"/>
</dbReference>
<proteinExistence type="predicted"/>
<protein>
    <submittedName>
        <fullName evidence="3">CAAX amino terminal protease-like protein</fullName>
    </submittedName>
</protein>
<comment type="caution">
    <text evidence="3">The sequence shown here is derived from an EMBL/GenBank/DDBJ whole genome shotgun (WGS) entry which is preliminary data.</text>
</comment>
<feature type="transmembrane region" description="Helical" evidence="1">
    <location>
        <begin position="251"/>
        <end position="269"/>
    </location>
</feature>
<dbReference type="PANTHER" id="PTHR36435">
    <property type="entry name" value="SLR1288 PROTEIN"/>
    <property type="match status" value="1"/>
</dbReference>
<sequence length="366" mass="39559">MMPYLYQNPENPIDCRVATALGIQGMSPCLQAILTRLGGTTPSGFRTTTGRAIGLVKQRAELRKNTMIPPRPHPYDAILRSAARRPELWRIAVQILAALALGALVTPVLYGLIGRMAPALMPVHFGPSGIVIGATPGGMFVLLAGYAVLLVGSVVLARRLHNRSLREITGPANVMRRQFFATLKWVALLSFVAMLLPWDSTDSALSENLNLGMWLFWMPFALLGLMIQITAEEVFFRGYLQSQLIASTKSYTLGVLAASVLFGLGHLSGAVEGTAAIFPVVWAMLFGLLAGDLTARSGTIGPACALHLMNNATAMVIAPQQDIMSGFGRMVQTLDLTDAYSDPKVIAFQTLLLLATWLTARLAIRR</sequence>
<dbReference type="PATRIC" id="fig|1208323.3.peg.105"/>
<feature type="transmembrane region" description="Helical" evidence="1">
    <location>
        <begin position="130"/>
        <end position="157"/>
    </location>
</feature>
<dbReference type="GO" id="GO:0006508">
    <property type="term" value="P:proteolysis"/>
    <property type="evidence" value="ECO:0007669"/>
    <property type="project" value="UniProtKB-KW"/>
</dbReference>
<name>K2JGB2_9RHOB</name>
<dbReference type="AlphaFoldDB" id="K2JGB2"/>
<feature type="transmembrane region" description="Helical" evidence="1">
    <location>
        <begin position="345"/>
        <end position="364"/>
    </location>
</feature>
<feature type="transmembrane region" description="Helical" evidence="1">
    <location>
        <begin position="216"/>
        <end position="239"/>
    </location>
</feature>
<keyword evidence="4" id="KW-1185">Reference proteome</keyword>
<dbReference type="STRING" id="1208323.B30_00515"/>
<accession>K2JGB2</accession>
<evidence type="ECO:0000313" key="4">
    <source>
        <dbReference type="Proteomes" id="UP000006762"/>
    </source>
</evidence>
<dbReference type="Pfam" id="PF02517">
    <property type="entry name" value="Rce1-like"/>
    <property type="match status" value="1"/>
</dbReference>
<evidence type="ECO:0000259" key="2">
    <source>
        <dbReference type="Pfam" id="PF02517"/>
    </source>
</evidence>
<evidence type="ECO:0000313" key="3">
    <source>
        <dbReference type="EMBL" id="EKE74163.1"/>
    </source>
</evidence>
<dbReference type="GO" id="GO:0080120">
    <property type="term" value="P:CAAX-box protein maturation"/>
    <property type="evidence" value="ECO:0007669"/>
    <property type="project" value="UniProtKB-ARBA"/>
</dbReference>
<organism evidence="3 4">
    <name type="scientific">Celeribacter baekdonensis B30</name>
    <dbReference type="NCBI Taxonomy" id="1208323"/>
    <lineage>
        <taxon>Bacteria</taxon>
        <taxon>Pseudomonadati</taxon>
        <taxon>Pseudomonadota</taxon>
        <taxon>Alphaproteobacteria</taxon>
        <taxon>Rhodobacterales</taxon>
        <taxon>Roseobacteraceae</taxon>
        <taxon>Celeribacter</taxon>
    </lineage>
</organism>
<keyword evidence="1" id="KW-0812">Transmembrane</keyword>
<feature type="transmembrane region" description="Helical" evidence="1">
    <location>
        <begin position="178"/>
        <end position="196"/>
    </location>
</feature>
<gene>
    <name evidence="3" type="ORF">B30_00515</name>
</gene>
<feature type="transmembrane region" description="Helical" evidence="1">
    <location>
        <begin position="88"/>
        <end position="110"/>
    </location>
</feature>
<dbReference type="InterPro" id="IPR052710">
    <property type="entry name" value="CAAX_protease"/>
</dbReference>
<dbReference type="EMBL" id="AMRK01000001">
    <property type="protein sequence ID" value="EKE74163.1"/>
    <property type="molecule type" value="Genomic_DNA"/>
</dbReference>
<keyword evidence="1" id="KW-0472">Membrane</keyword>
<dbReference type="Proteomes" id="UP000006762">
    <property type="component" value="Unassembled WGS sequence"/>
</dbReference>
<feature type="domain" description="CAAX prenyl protease 2/Lysostaphin resistance protein A-like" evidence="2">
    <location>
        <begin position="216"/>
        <end position="312"/>
    </location>
</feature>